<feature type="compositionally biased region" description="Basic residues" evidence="1">
    <location>
        <begin position="1"/>
        <end position="15"/>
    </location>
</feature>
<accession>A0A1C7LLG7</accession>
<feature type="region of interest" description="Disordered" evidence="1">
    <location>
        <begin position="1"/>
        <end position="28"/>
    </location>
</feature>
<protein>
    <submittedName>
        <fullName evidence="2">Uncharacterized protein</fullName>
    </submittedName>
</protein>
<dbReference type="Proteomes" id="UP000092993">
    <property type="component" value="Unassembled WGS sequence"/>
</dbReference>
<dbReference type="EMBL" id="LUGG01000043">
    <property type="protein sequence ID" value="OBZ65591.1"/>
    <property type="molecule type" value="Genomic_DNA"/>
</dbReference>
<evidence type="ECO:0000313" key="3">
    <source>
        <dbReference type="Proteomes" id="UP000092993"/>
    </source>
</evidence>
<reference evidence="2 3" key="1">
    <citation type="submission" date="2016-03" db="EMBL/GenBank/DDBJ databases">
        <title>Whole genome sequencing of Grifola frondosa 9006-11.</title>
        <authorList>
            <person name="Min B."/>
            <person name="Park H."/>
            <person name="Kim J.-G."/>
            <person name="Cho H."/>
            <person name="Oh Y.-L."/>
            <person name="Kong W.-S."/>
            <person name="Choi I.-G."/>
        </authorList>
    </citation>
    <scope>NUCLEOTIDE SEQUENCE [LARGE SCALE GENOMIC DNA]</scope>
    <source>
        <strain evidence="2 3">9006-11</strain>
    </source>
</reference>
<name>A0A1C7LLG7_GRIFR</name>
<comment type="caution">
    <text evidence="2">The sequence shown here is derived from an EMBL/GenBank/DDBJ whole genome shotgun (WGS) entry which is preliminary data.</text>
</comment>
<evidence type="ECO:0000313" key="2">
    <source>
        <dbReference type="EMBL" id="OBZ65591.1"/>
    </source>
</evidence>
<keyword evidence="3" id="KW-1185">Reference proteome</keyword>
<dbReference type="AlphaFoldDB" id="A0A1C7LLG7"/>
<sequence length="131" mass="13825">MLKAKRRNGARCRHYPFREPHGRRDFADKNAPSFAIQPAEPGANVPADEAIFDFGTMSVAEILGIAPHGGNAVDAAVSTVNPLDAAVRPSNPLDAAVGVPNPLDAAVGITTRQMLQSFLPAGILRSVLSTR</sequence>
<evidence type="ECO:0000256" key="1">
    <source>
        <dbReference type="SAM" id="MobiDB-lite"/>
    </source>
</evidence>
<organism evidence="2 3">
    <name type="scientific">Grifola frondosa</name>
    <name type="common">Maitake</name>
    <name type="synonym">Polyporus frondosus</name>
    <dbReference type="NCBI Taxonomy" id="5627"/>
    <lineage>
        <taxon>Eukaryota</taxon>
        <taxon>Fungi</taxon>
        <taxon>Dikarya</taxon>
        <taxon>Basidiomycota</taxon>
        <taxon>Agaricomycotina</taxon>
        <taxon>Agaricomycetes</taxon>
        <taxon>Polyporales</taxon>
        <taxon>Grifolaceae</taxon>
        <taxon>Grifola</taxon>
    </lineage>
</organism>
<proteinExistence type="predicted"/>
<feature type="compositionally biased region" description="Basic and acidic residues" evidence="1">
    <location>
        <begin position="16"/>
        <end position="28"/>
    </location>
</feature>
<gene>
    <name evidence="2" type="ORF">A0H81_14498</name>
</gene>